<keyword evidence="5" id="KW-0813">Transport</keyword>
<dbReference type="GO" id="GO:0005886">
    <property type="term" value="C:plasma membrane"/>
    <property type="evidence" value="ECO:0007669"/>
    <property type="project" value="UniProtKB-SubCell"/>
</dbReference>
<evidence type="ECO:0000256" key="16">
    <source>
        <dbReference type="ARBA" id="ARBA00023136"/>
    </source>
</evidence>
<dbReference type="InterPro" id="IPR000014">
    <property type="entry name" value="PAS"/>
</dbReference>
<feature type="domain" description="Histidine kinase" evidence="19">
    <location>
        <begin position="208"/>
        <end position="422"/>
    </location>
</feature>
<dbReference type="GO" id="GO:0004721">
    <property type="term" value="F:phosphoprotein phosphatase activity"/>
    <property type="evidence" value="ECO:0007669"/>
    <property type="project" value="InterPro"/>
</dbReference>
<evidence type="ECO:0000256" key="14">
    <source>
        <dbReference type="ARBA" id="ARBA00022989"/>
    </source>
</evidence>
<keyword evidence="8" id="KW-0592">Phosphate transport</keyword>
<dbReference type="FunFam" id="1.10.287.130:FF:000001">
    <property type="entry name" value="Two-component sensor histidine kinase"/>
    <property type="match status" value="1"/>
</dbReference>
<dbReference type="CDD" id="cd00082">
    <property type="entry name" value="HisKA"/>
    <property type="match status" value="1"/>
</dbReference>
<dbReference type="NCBIfam" id="NF008235">
    <property type="entry name" value="PRK11006.1"/>
    <property type="match status" value="1"/>
</dbReference>
<dbReference type="FunFam" id="3.30.565.10:FF:000006">
    <property type="entry name" value="Sensor histidine kinase WalK"/>
    <property type="match status" value="1"/>
</dbReference>
<keyword evidence="6" id="KW-1003">Cell membrane</keyword>
<accession>A0A0A3AL92</accession>
<keyword evidence="12" id="KW-0418">Kinase</keyword>
<dbReference type="AlphaFoldDB" id="A0A0A3AL92"/>
<dbReference type="SUPFAM" id="SSF47384">
    <property type="entry name" value="Homodimeric domain of signal transducing histidine kinase"/>
    <property type="match status" value="1"/>
</dbReference>
<dbReference type="InterPro" id="IPR003661">
    <property type="entry name" value="HisK_dim/P_dom"/>
</dbReference>
<dbReference type="GO" id="GO:0016036">
    <property type="term" value="P:cellular response to phosphate starvation"/>
    <property type="evidence" value="ECO:0007669"/>
    <property type="project" value="TreeGrafter"/>
</dbReference>
<comment type="caution">
    <text evidence="20">The sequence shown here is derived from an EMBL/GenBank/DDBJ whole genome shotgun (WGS) entry which is preliminary data.</text>
</comment>
<keyword evidence="14 18" id="KW-1133">Transmembrane helix</keyword>
<evidence type="ECO:0000313" key="20">
    <source>
        <dbReference type="EMBL" id="KGQ70096.1"/>
    </source>
</evidence>
<reference evidence="20 21" key="1">
    <citation type="submission" date="2014-11" db="EMBL/GenBank/DDBJ databases">
        <title>Draft genome sequence of Chelonobacter oris 1662T, associated with respiratory disease in Hermann's Tortoises.</title>
        <authorList>
            <person name="Kudirkiene E."/>
            <person name="Hansen M.J."/>
            <person name="Bojesen A.M."/>
        </authorList>
    </citation>
    <scope>NUCLEOTIDE SEQUENCE [LARGE SCALE GENOMIC DNA]</scope>
    <source>
        <strain evidence="20 21">1662</strain>
    </source>
</reference>
<dbReference type="InterPro" id="IPR050351">
    <property type="entry name" value="BphY/WalK/GraS-like"/>
</dbReference>
<dbReference type="InterPro" id="IPR005467">
    <property type="entry name" value="His_kinase_dom"/>
</dbReference>
<evidence type="ECO:0000256" key="12">
    <source>
        <dbReference type="ARBA" id="ARBA00022777"/>
    </source>
</evidence>
<evidence type="ECO:0000256" key="3">
    <source>
        <dbReference type="ARBA" id="ARBA00012438"/>
    </source>
</evidence>
<dbReference type="Pfam" id="PF11808">
    <property type="entry name" value="PhoR"/>
    <property type="match status" value="1"/>
</dbReference>
<dbReference type="CDD" id="cd00130">
    <property type="entry name" value="PAS"/>
    <property type="match status" value="1"/>
</dbReference>
<dbReference type="Proteomes" id="UP000030380">
    <property type="component" value="Unassembled WGS sequence"/>
</dbReference>
<dbReference type="InterPro" id="IPR003594">
    <property type="entry name" value="HATPase_dom"/>
</dbReference>
<name>A0A0A3AL92_9PAST</name>
<dbReference type="PANTHER" id="PTHR45453">
    <property type="entry name" value="PHOSPHATE REGULON SENSOR PROTEIN PHOR"/>
    <property type="match status" value="1"/>
</dbReference>
<evidence type="ECO:0000256" key="5">
    <source>
        <dbReference type="ARBA" id="ARBA00022448"/>
    </source>
</evidence>
<comment type="catalytic activity">
    <reaction evidence="1">
        <text>ATP + protein L-histidine = ADP + protein N-phospho-L-histidine.</text>
        <dbReference type="EC" id="2.7.13.3"/>
    </reaction>
</comment>
<evidence type="ECO:0000256" key="11">
    <source>
        <dbReference type="ARBA" id="ARBA00022741"/>
    </source>
</evidence>
<keyword evidence="15" id="KW-0902">Two-component regulatory system</keyword>
<dbReference type="EC" id="2.7.13.3" evidence="3"/>
<keyword evidence="7" id="KW-0597">Phosphoprotein</keyword>
<evidence type="ECO:0000256" key="2">
    <source>
        <dbReference type="ARBA" id="ARBA00004236"/>
    </source>
</evidence>
<dbReference type="Pfam" id="PF02518">
    <property type="entry name" value="HATPase_c"/>
    <property type="match status" value="1"/>
</dbReference>
<keyword evidence="13" id="KW-0067">ATP-binding</keyword>
<proteinExistence type="predicted"/>
<dbReference type="Gene3D" id="1.10.287.130">
    <property type="match status" value="1"/>
</dbReference>
<gene>
    <name evidence="20" type="ORF">OA57_08535</name>
</gene>
<dbReference type="SUPFAM" id="SSF55874">
    <property type="entry name" value="ATPase domain of HSP90 chaperone/DNA topoisomerase II/histidine kinase"/>
    <property type="match status" value="1"/>
</dbReference>
<dbReference type="RefSeq" id="WP_034616300.1">
    <property type="nucleotide sequence ID" value="NZ_JSUM01000013.1"/>
</dbReference>
<dbReference type="NCBIfam" id="TIGR02966">
    <property type="entry name" value="phoR_proteo"/>
    <property type="match status" value="1"/>
</dbReference>
<dbReference type="GO" id="GO:0000155">
    <property type="term" value="F:phosphorelay sensor kinase activity"/>
    <property type="evidence" value="ECO:0007669"/>
    <property type="project" value="InterPro"/>
</dbReference>
<dbReference type="STRING" id="505317.OA57_08535"/>
<dbReference type="InterPro" id="IPR004358">
    <property type="entry name" value="Sig_transdc_His_kin-like_C"/>
</dbReference>
<dbReference type="PANTHER" id="PTHR45453:SF1">
    <property type="entry name" value="PHOSPHATE REGULON SENSOR PROTEIN PHOR"/>
    <property type="match status" value="1"/>
</dbReference>
<dbReference type="OrthoDB" id="9813151at2"/>
<dbReference type="InterPro" id="IPR036097">
    <property type="entry name" value="HisK_dim/P_sf"/>
</dbReference>
<dbReference type="Pfam" id="PF00512">
    <property type="entry name" value="HisKA"/>
    <property type="match status" value="1"/>
</dbReference>
<evidence type="ECO:0000256" key="17">
    <source>
        <dbReference type="ARBA" id="ARBA00025207"/>
    </source>
</evidence>
<comment type="subcellular location">
    <subcellularLocation>
        <location evidence="2">Cell membrane</location>
    </subcellularLocation>
</comment>
<dbReference type="SMART" id="SM00388">
    <property type="entry name" value="HisKA"/>
    <property type="match status" value="1"/>
</dbReference>
<dbReference type="SMART" id="SM00387">
    <property type="entry name" value="HATPase_c"/>
    <property type="match status" value="1"/>
</dbReference>
<dbReference type="SUPFAM" id="SSF55785">
    <property type="entry name" value="PYP-like sensor domain (PAS domain)"/>
    <property type="match status" value="1"/>
</dbReference>
<keyword evidence="9" id="KW-0808">Transferase</keyword>
<dbReference type="InterPro" id="IPR021766">
    <property type="entry name" value="PhoR_N"/>
</dbReference>
<evidence type="ECO:0000256" key="1">
    <source>
        <dbReference type="ARBA" id="ARBA00000085"/>
    </source>
</evidence>
<evidence type="ECO:0000256" key="6">
    <source>
        <dbReference type="ARBA" id="ARBA00022475"/>
    </source>
</evidence>
<comment type="function">
    <text evidence="17">Member of the two-component regulatory system PhoR/PhoB involved in the phosphate regulon genes expression. PhoR may function as a membrane-associated protein kinase that phosphorylates PhoB in response to environmental signals.</text>
</comment>
<dbReference type="PROSITE" id="PS50109">
    <property type="entry name" value="HIS_KIN"/>
    <property type="match status" value="1"/>
</dbReference>
<protein>
    <recommendedName>
        <fullName evidence="4">Phosphate regulon sensor protein PhoR</fullName>
        <ecNumber evidence="3">2.7.13.3</ecNumber>
    </recommendedName>
</protein>
<dbReference type="PRINTS" id="PR00344">
    <property type="entry name" value="BCTRLSENSOR"/>
</dbReference>
<dbReference type="InterPro" id="IPR014310">
    <property type="entry name" value="Sig_transdc_His_kinase_PhoR"/>
</dbReference>
<dbReference type="GO" id="GO:0006817">
    <property type="term" value="P:phosphate ion transport"/>
    <property type="evidence" value="ECO:0007669"/>
    <property type="project" value="UniProtKB-KW"/>
</dbReference>
<dbReference type="Gene3D" id="3.30.565.10">
    <property type="entry name" value="Histidine kinase-like ATPase, C-terminal domain"/>
    <property type="match status" value="1"/>
</dbReference>
<keyword evidence="11" id="KW-0547">Nucleotide-binding</keyword>
<evidence type="ECO:0000256" key="10">
    <source>
        <dbReference type="ARBA" id="ARBA00022692"/>
    </source>
</evidence>
<keyword evidence="10 18" id="KW-0812">Transmembrane</keyword>
<keyword evidence="16 18" id="KW-0472">Membrane</keyword>
<dbReference type="GO" id="GO:0005524">
    <property type="term" value="F:ATP binding"/>
    <property type="evidence" value="ECO:0007669"/>
    <property type="project" value="UniProtKB-KW"/>
</dbReference>
<evidence type="ECO:0000256" key="7">
    <source>
        <dbReference type="ARBA" id="ARBA00022553"/>
    </source>
</evidence>
<dbReference type="InterPro" id="IPR035965">
    <property type="entry name" value="PAS-like_dom_sf"/>
</dbReference>
<evidence type="ECO:0000256" key="15">
    <source>
        <dbReference type="ARBA" id="ARBA00023012"/>
    </source>
</evidence>
<evidence type="ECO:0000256" key="9">
    <source>
        <dbReference type="ARBA" id="ARBA00022679"/>
    </source>
</evidence>
<dbReference type="InterPro" id="IPR036890">
    <property type="entry name" value="HATPase_C_sf"/>
</dbReference>
<evidence type="ECO:0000256" key="18">
    <source>
        <dbReference type="SAM" id="Phobius"/>
    </source>
</evidence>
<feature type="transmembrane region" description="Helical" evidence="18">
    <location>
        <begin position="30"/>
        <end position="47"/>
    </location>
</feature>
<evidence type="ECO:0000256" key="8">
    <source>
        <dbReference type="ARBA" id="ARBA00022592"/>
    </source>
</evidence>
<evidence type="ECO:0000256" key="13">
    <source>
        <dbReference type="ARBA" id="ARBA00022840"/>
    </source>
</evidence>
<keyword evidence="21" id="KW-1185">Reference proteome</keyword>
<evidence type="ECO:0000313" key="21">
    <source>
        <dbReference type="Proteomes" id="UP000030380"/>
    </source>
</evidence>
<evidence type="ECO:0000256" key="4">
    <source>
        <dbReference type="ARBA" id="ARBA00019665"/>
    </source>
</evidence>
<dbReference type="EMBL" id="JSUM01000013">
    <property type="protein sequence ID" value="KGQ70096.1"/>
    <property type="molecule type" value="Genomic_DNA"/>
</dbReference>
<sequence>MLKMPCFNFVLEVSVAAVTAALFSYFSGSFLIWFILILLLILIWHHYNETRFLKMLDRNRVSDKYQIGIWETISQTVAYQKRRSHKERFRTLRILSRLNKNIQFIPDAVIICRYDGQIYWCNNAAQELFSFFWNKKSQKNLLNVMFYPEFKQYFESGEHKMPLVLMPNSDQYIEVNLNRYDDENYMLIARDITQIIKLLQSRQIFLSNLNHELRTPLTVLQGYLEMLEDRKASKTLHARAVSIMQEQVHRMSRLLQQLTFLIKIETSAGSEARELVDVPAILKLLANDSEILRDKTHRISFDFDPTLKVNANAGELNSVLSNLVYNAMNHSEGDMIAVSWKKTENGAYFEVKDNGKGIAAEHLPHLTERFYRVDESRSRDQGGSGIGLAIVKYALAHLNSRLQIRSEPGKGSTFSFTIPHEFVVRENSAIDNG</sequence>
<evidence type="ECO:0000259" key="19">
    <source>
        <dbReference type="PROSITE" id="PS50109"/>
    </source>
</evidence>
<organism evidence="20 21">
    <name type="scientific">Chelonobacter oris</name>
    <dbReference type="NCBI Taxonomy" id="505317"/>
    <lineage>
        <taxon>Bacteria</taxon>
        <taxon>Pseudomonadati</taxon>
        <taxon>Pseudomonadota</taxon>
        <taxon>Gammaproteobacteria</taxon>
        <taxon>Pasteurellales</taxon>
        <taxon>Pasteurellaceae</taxon>
        <taxon>Chelonobacter</taxon>
    </lineage>
</organism>